<feature type="region of interest" description="Disordered" evidence="1">
    <location>
        <begin position="82"/>
        <end position="112"/>
    </location>
</feature>
<evidence type="ECO:0000313" key="2">
    <source>
        <dbReference type="EMBL" id="GIH82354.1"/>
    </source>
</evidence>
<dbReference type="PROSITE" id="PS51318">
    <property type="entry name" value="TAT"/>
    <property type="match status" value="1"/>
</dbReference>
<keyword evidence="3" id="KW-1185">Reference proteome</keyword>
<dbReference type="RefSeq" id="WP_068921951.1">
    <property type="nucleotide sequence ID" value="NZ_BMQP01000001.1"/>
</dbReference>
<reference evidence="2" key="1">
    <citation type="submission" date="2021-01" db="EMBL/GenBank/DDBJ databases">
        <title>Whole genome shotgun sequence of Planobispora rosea NBRC 15558.</title>
        <authorList>
            <person name="Komaki H."/>
            <person name="Tamura T."/>
        </authorList>
    </citation>
    <scope>NUCLEOTIDE SEQUENCE</scope>
    <source>
        <strain evidence="2">NBRC 15558</strain>
    </source>
</reference>
<organism evidence="2 3">
    <name type="scientific">Planobispora rosea</name>
    <dbReference type="NCBI Taxonomy" id="35762"/>
    <lineage>
        <taxon>Bacteria</taxon>
        <taxon>Bacillati</taxon>
        <taxon>Actinomycetota</taxon>
        <taxon>Actinomycetes</taxon>
        <taxon>Streptosporangiales</taxon>
        <taxon>Streptosporangiaceae</taxon>
        <taxon>Planobispora</taxon>
    </lineage>
</organism>
<feature type="compositionally biased region" description="Pro residues" evidence="1">
    <location>
        <begin position="88"/>
        <end position="102"/>
    </location>
</feature>
<sequence length="163" mass="16876">MRSISRRALLGGGALGAAAAMVPGCAAERPEPVATAPPDPETVLIRQLIEDKERTIARYAAATSSRLVPFRERHEAHLAELRRRLPAGPAPVAPAPSAPVTPAPSSTAAPEPKVSLRSLRDLEKKAAALRARQLADASPALAQLIASIGACEAAHAAALARLL</sequence>
<name>A0A8J3WA34_PLARO</name>
<dbReference type="OrthoDB" id="3536887at2"/>
<evidence type="ECO:0000256" key="1">
    <source>
        <dbReference type="SAM" id="MobiDB-lite"/>
    </source>
</evidence>
<comment type="caution">
    <text evidence="2">The sequence shown here is derived from an EMBL/GenBank/DDBJ whole genome shotgun (WGS) entry which is preliminary data.</text>
</comment>
<accession>A0A8J3WA34</accession>
<dbReference type="AlphaFoldDB" id="A0A8J3WA34"/>
<gene>
    <name evidence="2" type="ORF">Pro02_07620</name>
</gene>
<dbReference type="InterPro" id="IPR006311">
    <property type="entry name" value="TAT_signal"/>
</dbReference>
<proteinExistence type="predicted"/>
<dbReference type="EMBL" id="BOOI01000006">
    <property type="protein sequence ID" value="GIH82354.1"/>
    <property type="molecule type" value="Genomic_DNA"/>
</dbReference>
<dbReference type="Proteomes" id="UP000655044">
    <property type="component" value="Unassembled WGS sequence"/>
</dbReference>
<evidence type="ECO:0000313" key="3">
    <source>
        <dbReference type="Proteomes" id="UP000655044"/>
    </source>
</evidence>
<protein>
    <submittedName>
        <fullName evidence="2">Uncharacterized protein</fullName>
    </submittedName>
</protein>